<protein>
    <recommendedName>
        <fullName evidence="4">Membrane protein 6-pyruvoyl-tetrahydropterin synthase-related domain-containing protein</fullName>
    </recommendedName>
</protein>
<feature type="transmembrane region" description="Helical" evidence="1">
    <location>
        <begin position="212"/>
        <end position="229"/>
    </location>
</feature>
<proteinExistence type="predicted"/>
<evidence type="ECO:0000313" key="2">
    <source>
        <dbReference type="EMBL" id="PTR94432.1"/>
    </source>
</evidence>
<sequence>MKIIIYNIFFKEMIEVNAKYKRIFGIHLVFLVIVSIATYIDFKSNYIISGFDTFFHVERVYEIRSAFKAGSFPGWLNFMTFHHVGQAINGMYPDISLWPLVYITNKLNPIHQVIIIRSLILILTFFVSYISISKRFDKENASYVSAIYALSGMCLRSFNSELQLGTAIILIFLFPIVFNVKDIIYSEKVDIRLILNMALLCTVVIYSHLMSIFVLYVIVGISIIVRLICHKKIYPIINMLMSSLFLTATSLPILYRYYIISKAGIQPAYSKGNVATVKFIDIFSSAEWSSRASLSIVTIILLFIVISNFRVKKVNLLLPYLYGEIILIVLGTNLAPWSILQNMPLFDSIQNTGWRFIIFSGAIPFILLLVNFSEKSSRKILKILFIIAILTSVNEYYSFHGSARKNMAIFSGDNNKILGAEDWVRLKSTGINSDKLTRDIIPDYAPNQIDSKVFANGSTLSDDLQNRIRYNQVKMNGKNVTTTKEYTYEGISFNFNNIKSASSIELPVYGYKTLNYHVTVNGKNVPYTISNLGFIELNNIRKIKNVKIEYLYPKMYKYIIYFSTIIILILSGISIFYFRSTKYKYI</sequence>
<dbReference type="Proteomes" id="UP000244552">
    <property type="component" value="Unassembled WGS sequence"/>
</dbReference>
<organism evidence="2 3">
    <name type="scientific">Ligilactobacillus salivarius</name>
    <dbReference type="NCBI Taxonomy" id="1624"/>
    <lineage>
        <taxon>Bacteria</taxon>
        <taxon>Bacillati</taxon>
        <taxon>Bacillota</taxon>
        <taxon>Bacilli</taxon>
        <taxon>Lactobacillales</taxon>
        <taxon>Lactobacillaceae</taxon>
        <taxon>Ligilactobacillus</taxon>
    </lineage>
</organism>
<feature type="transmembrane region" description="Helical" evidence="1">
    <location>
        <begin position="110"/>
        <end position="129"/>
    </location>
</feature>
<keyword evidence="1" id="KW-0472">Membrane</keyword>
<dbReference type="EMBL" id="QAGV01000018">
    <property type="protein sequence ID" value="PTR94432.1"/>
    <property type="molecule type" value="Genomic_DNA"/>
</dbReference>
<evidence type="ECO:0008006" key="4">
    <source>
        <dbReference type="Google" id="ProtNLM"/>
    </source>
</evidence>
<accession>A0ABD6XDH0</accession>
<gene>
    <name evidence="2" type="ORF">DBP89_09715</name>
</gene>
<evidence type="ECO:0000313" key="3">
    <source>
        <dbReference type="Proteomes" id="UP000244552"/>
    </source>
</evidence>
<feature type="transmembrane region" description="Helical" evidence="1">
    <location>
        <begin position="352"/>
        <end position="373"/>
    </location>
</feature>
<feature type="transmembrane region" description="Helical" evidence="1">
    <location>
        <begin position="164"/>
        <end position="180"/>
    </location>
</feature>
<feature type="transmembrane region" description="Helical" evidence="1">
    <location>
        <begin position="321"/>
        <end position="340"/>
    </location>
</feature>
<evidence type="ECO:0000256" key="1">
    <source>
        <dbReference type="SAM" id="Phobius"/>
    </source>
</evidence>
<dbReference type="AlphaFoldDB" id="A0ABD6XDH0"/>
<name>A0ABD6XDH0_9LACO</name>
<feature type="transmembrane region" description="Helical" evidence="1">
    <location>
        <begin position="558"/>
        <end position="578"/>
    </location>
</feature>
<comment type="caution">
    <text evidence="2">The sequence shown here is derived from an EMBL/GenBank/DDBJ whole genome shotgun (WGS) entry which is preliminary data.</text>
</comment>
<keyword evidence="1" id="KW-0812">Transmembrane</keyword>
<feature type="transmembrane region" description="Helical" evidence="1">
    <location>
        <begin position="236"/>
        <end position="258"/>
    </location>
</feature>
<feature type="transmembrane region" description="Helical" evidence="1">
    <location>
        <begin position="20"/>
        <end position="40"/>
    </location>
</feature>
<reference evidence="2 3" key="1">
    <citation type="journal article" date="2018" name="Genome Announc.">
        <title>Fifty-Six Draft Genome Sequences of 10 Lactobacillus Species from 22 Commercial Dietary Supplements.</title>
        <authorList>
            <person name="Gangiredla J."/>
            <person name="Barnaba T.J."/>
            <person name="Mammel M.K."/>
            <person name="Lacher D.W."/>
            <person name="Elkins C.A."/>
            <person name="Lampel K.A."/>
            <person name="Whitehouse C.A."/>
            <person name="Tartera C."/>
        </authorList>
    </citation>
    <scope>NUCLEOTIDE SEQUENCE [LARGE SCALE GENOMIC DNA]</scope>
    <source>
        <strain evidence="2 3">DS11_12</strain>
    </source>
</reference>
<feature type="transmembrane region" description="Helical" evidence="1">
    <location>
        <begin position="292"/>
        <end position="309"/>
    </location>
</feature>
<feature type="transmembrane region" description="Helical" evidence="1">
    <location>
        <begin position="380"/>
        <end position="397"/>
    </location>
</feature>
<keyword evidence="1" id="KW-1133">Transmembrane helix</keyword>